<keyword evidence="2" id="KW-1003">Cell membrane</keyword>
<feature type="compositionally biased region" description="Basic and acidic residues" evidence="6">
    <location>
        <begin position="414"/>
        <end position="428"/>
    </location>
</feature>
<gene>
    <name evidence="8" type="ORF">I2501_30390</name>
</gene>
<feature type="transmembrane region" description="Helical" evidence="7">
    <location>
        <begin position="215"/>
        <end position="235"/>
    </location>
</feature>
<dbReference type="InterPro" id="IPR011701">
    <property type="entry name" value="MFS"/>
</dbReference>
<dbReference type="RefSeq" id="WP_196197517.1">
    <property type="nucleotide sequence ID" value="NZ_JADPRT010000016.1"/>
</dbReference>
<feature type="transmembrane region" description="Helical" evidence="7">
    <location>
        <begin position="20"/>
        <end position="41"/>
    </location>
</feature>
<evidence type="ECO:0000256" key="5">
    <source>
        <dbReference type="ARBA" id="ARBA00023136"/>
    </source>
</evidence>
<keyword evidence="5 7" id="KW-0472">Membrane</keyword>
<dbReference type="AlphaFoldDB" id="A0A931BBR5"/>
<accession>A0A931BBR5</accession>
<dbReference type="Pfam" id="PF07690">
    <property type="entry name" value="MFS_1"/>
    <property type="match status" value="1"/>
</dbReference>
<keyword evidence="9" id="KW-1185">Reference proteome</keyword>
<feature type="transmembrane region" description="Helical" evidence="7">
    <location>
        <begin position="283"/>
        <end position="303"/>
    </location>
</feature>
<evidence type="ECO:0000256" key="7">
    <source>
        <dbReference type="SAM" id="Phobius"/>
    </source>
</evidence>
<keyword evidence="4 7" id="KW-1133">Transmembrane helix</keyword>
<evidence type="ECO:0000256" key="6">
    <source>
        <dbReference type="SAM" id="MobiDB-lite"/>
    </source>
</evidence>
<evidence type="ECO:0000256" key="2">
    <source>
        <dbReference type="ARBA" id="ARBA00022475"/>
    </source>
</evidence>
<keyword evidence="3 7" id="KW-0812">Transmembrane</keyword>
<dbReference type="CDD" id="cd06173">
    <property type="entry name" value="MFS_MefA_like"/>
    <property type="match status" value="1"/>
</dbReference>
<evidence type="ECO:0000313" key="9">
    <source>
        <dbReference type="Proteomes" id="UP000657385"/>
    </source>
</evidence>
<name>A0A931BBR5_9ACTN</name>
<sequence length="428" mass="44963">MLPRLLVRRSGFRWFFSGQLVSLLGSSMAPVALAFAVLNASGRPDDLGIVLAARMVPLLAFLLIGGATADRLPRRTVLVAANLGSGLTQGAVAVLLLTGNYSLPAVATLEFLNGLLAAFTTPALRGLLPELVATEELQQANSLLSSVKNGTRVFGPSISGLLVVAVGGGPAIACDALSYLVAAVCLTRLPAAPRDSSSRAARGTLRRDLREGWTVFRGTPWVWTVTTAFCVTNLVQTGTWQILGPQLTKQLSSEATWGFLLSARALGMLLMSALMYRLVLRHLLRAGQLAAVFAALPLLAIGTGLRTPWVIAAGFVGGLGLSVTLTAWDTSLQEHIPARVLSRVASYDDLLSYIAIPIGQLAVGPLAQRFGGFQVMTAAGLCYVVVVLLPLASPVVRGLPHAIAGATTPQGEQTPHDQPVEDEPEAAR</sequence>
<evidence type="ECO:0000313" key="8">
    <source>
        <dbReference type="EMBL" id="MBF9072342.1"/>
    </source>
</evidence>
<comment type="subcellular location">
    <subcellularLocation>
        <location evidence="1">Cell membrane</location>
        <topology evidence="1">Multi-pass membrane protein</topology>
    </subcellularLocation>
</comment>
<organism evidence="8 9">
    <name type="scientific">Streptacidiphilus fuscans</name>
    <dbReference type="NCBI Taxonomy" id="2789292"/>
    <lineage>
        <taxon>Bacteria</taxon>
        <taxon>Bacillati</taxon>
        <taxon>Actinomycetota</taxon>
        <taxon>Actinomycetes</taxon>
        <taxon>Kitasatosporales</taxon>
        <taxon>Streptomycetaceae</taxon>
        <taxon>Streptacidiphilus</taxon>
    </lineage>
</organism>
<dbReference type="Proteomes" id="UP000657385">
    <property type="component" value="Unassembled WGS sequence"/>
</dbReference>
<protein>
    <submittedName>
        <fullName evidence="8">MFS transporter</fullName>
    </submittedName>
</protein>
<reference evidence="8" key="1">
    <citation type="submission" date="2020-11" db="EMBL/GenBank/DDBJ databases">
        <title>Isolation and identification of active actinomycetes.</title>
        <authorList>
            <person name="Yu B."/>
        </authorList>
    </citation>
    <scope>NUCLEOTIDE SEQUENCE</scope>
    <source>
        <strain evidence="8">NEAU-YB345</strain>
    </source>
</reference>
<dbReference type="Gene3D" id="1.20.1250.20">
    <property type="entry name" value="MFS general substrate transporter like domains"/>
    <property type="match status" value="1"/>
</dbReference>
<dbReference type="SUPFAM" id="SSF103473">
    <property type="entry name" value="MFS general substrate transporter"/>
    <property type="match status" value="1"/>
</dbReference>
<dbReference type="InterPro" id="IPR036259">
    <property type="entry name" value="MFS_trans_sf"/>
</dbReference>
<feature type="transmembrane region" description="Helical" evidence="7">
    <location>
        <begin position="77"/>
        <end position="97"/>
    </location>
</feature>
<evidence type="ECO:0000256" key="4">
    <source>
        <dbReference type="ARBA" id="ARBA00022989"/>
    </source>
</evidence>
<dbReference type="GO" id="GO:0022857">
    <property type="term" value="F:transmembrane transporter activity"/>
    <property type="evidence" value="ECO:0007669"/>
    <property type="project" value="InterPro"/>
</dbReference>
<dbReference type="EMBL" id="JADPRT010000016">
    <property type="protein sequence ID" value="MBF9072342.1"/>
    <property type="molecule type" value="Genomic_DNA"/>
</dbReference>
<feature type="transmembrane region" description="Helical" evidence="7">
    <location>
        <begin position="373"/>
        <end position="392"/>
    </location>
</feature>
<evidence type="ECO:0000256" key="3">
    <source>
        <dbReference type="ARBA" id="ARBA00022692"/>
    </source>
</evidence>
<feature type="region of interest" description="Disordered" evidence="6">
    <location>
        <begin position="405"/>
        <end position="428"/>
    </location>
</feature>
<evidence type="ECO:0000256" key="1">
    <source>
        <dbReference type="ARBA" id="ARBA00004651"/>
    </source>
</evidence>
<dbReference type="GO" id="GO:0005886">
    <property type="term" value="C:plasma membrane"/>
    <property type="evidence" value="ECO:0007669"/>
    <property type="project" value="UniProtKB-SubCell"/>
</dbReference>
<dbReference type="PANTHER" id="PTHR23513:SF11">
    <property type="entry name" value="STAPHYLOFERRIN A TRANSPORTER"/>
    <property type="match status" value="1"/>
</dbReference>
<dbReference type="PANTHER" id="PTHR23513">
    <property type="entry name" value="INTEGRAL MEMBRANE EFFLUX PROTEIN-RELATED"/>
    <property type="match status" value="1"/>
</dbReference>
<feature type="transmembrane region" description="Helical" evidence="7">
    <location>
        <begin position="255"/>
        <end position="276"/>
    </location>
</feature>
<feature type="transmembrane region" description="Helical" evidence="7">
    <location>
        <begin position="47"/>
        <end position="65"/>
    </location>
</feature>
<comment type="caution">
    <text evidence="8">The sequence shown here is derived from an EMBL/GenBank/DDBJ whole genome shotgun (WGS) entry which is preliminary data.</text>
</comment>
<proteinExistence type="predicted"/>